<feature type="transmembrane region" description="Helical" evidence="6">
    <location>
        <begin position="157"/>
        <end position="177"/>
    </location>
</feature>
<dbReference type="Gene3D" id="1.20.1250.20">
    <property type="entry name" value="MFS general substrate transporter like domains"/>
    <property type="match status" value="1"/>
</dbReference>
<keyword evidence="5 6" id="KW-0472">Membrane</keyword>
<feature type="transmembrane region" description="Helical" evidence="6">
    <location>
        <begin position="90"/>
        <end position="112"/>
    </location>
</feature>
<dbReference type="InterPro" id="IPR011701">
    <property type="entry name" value="MFS"/>
</dbReference>
<feature type="transmembrane region" description="Helical" evidence="6">
    <location>
        <begin position="66"/>
        <end position="84"/>
    </location>
</feature>
<comment type="subcellular location">
    <subcellularLocation>
        <location evidence="1">Membrane</location>
        <topology evidence="1">Multi-pass membrane protein</topology>
    </subcellularLocation>
</comment>
<dbReference type="PANTHER" id="PTHR23504:SF15">
    <property type="entry name" value="MAJOR FACILITATOR SUPERFAMILY (MFS) PROFILE DOMAIN-CONTAINING PROTEIN"/>
    <property type="match status" value="1"/>
</dbReference>
<feature type="transmembrane region" description="Helical" evidence="6">
    <location>
        <begin position="277"/>
        <end position="296"/>
    </location>
</feature>
<dbReference type="InterPro" id="IPR036259">
    <property type="entry name" value="MFS_trans_sf"/>
</dbReference>
<dbReference type="PRINTS" id="PR01035">
    <property type="entry name" value="TCRTETA"/>
</dbReference>
<feature type="transmembrane region" description="Helical" evidence="6">
    <location>
        <begin position="124"/>
        <end position="145"/>
    </location>
</feature>
<keyword evidence="4 6" id="KW-1133">Transmembrane helix</keyword>
<sequence length="391" mass="41136">MLVLFLVTFVNLLGFGLLTPLLPFYVERVGGGPELITIIIALYSLMQFLIGPTIGRLSDKYGRKPLLFWTTAGAVLSHVLLGMADSLWLVIIARLIGGIAAANTGVAFAYVADVSTGSERAKSMGILGSAFSFGFMFGPAMGGILAGPDVETANFMLPAFSAAAMASIAAISVLVFLPESLKPEERSSATGADQIPMMSQLRTTFSQATMVILSLMAFLVYVSWSTLLSIFALWVNRVLELGPRDIGLIFLYSGFVGAVCQLVIIGPITKRIGENAVVMMSIAGMGVGLAVLAMTTSVTMTLLAMTLVSGAHSFFSPVSTAVISHHAKPSERGVVLGVFQGIGSLGRVAGPTFAGIAFVQFGYASPYWISALITVPALMLAFSAIRRARAA</sequence>
<accession>A0A381XDG1</accession>
<evidence type="ECO:0000259" key="7">
    <source>
        <dbReference type="PROSITE" id="PS50850"/>
    </source>
</evidence>
<evidence type="ECO:0000256" key="3">
    <source>
        <dbReference type="ARBA" id="ARBA00022692"/>
    </source>
</evidence>
<organism evidence="8">
    <name type="scientific">marine metagenome</name>
    <dbReference type="NCBI Taxonomy" id="408172"/>
    <lineage>
        <taxon>unclassified sequences</taxon>
        <taxon>metagenomes</taxon>
        <taxon>ecological metagenomes</taxon>
    </lineage>
</organism>
<protein>
    <recommendedName>
        <fullName evidence="7">Major facilitator superfamily (MFS) profile domain-containing protein</fullName>
    </recommendedName>
</protein>
<evidence type="ECO:0000256" key="2">
    <source>
        <dbReference type="ARBA" id="ARBA00022448"/>
    </source>
</evidence>
<feature type="domain" description="Major facilitator superfamily (MFS) profile" evidence="7">
    <location>
        <begin position="1"/>
        <end position="389"/>
    </location>
</feature>
<dbReference type="InterPro" id="IPR001958">
    <property type="entry name" value="Tet-R_TetA/multi-R_MdtG-like"/>
</dbReference>
<dbReference type="PROSITE" id="PS50850">
    <property type="entry name" value="MFS"/>
    <property type="match status" value="1"/>
</dbReference>
<keyword evidence="3 6" id="KW-0812">Transmembrane</keyword>
<evidence type="ECO:0000313" key="8">
    <source>
        <dbReference type="EMBL" id="SVA62776.1"/>
    </source>
</evidence>
<keyword evidence="2" id="KW-0813">Transport</keyword>
<dbReference type="SUPFAM" id="SSF103473">
    <property type="entry name" value="MFS general substrate transporter"/>
    <property type="match status" value="1"/>
</dbReference>
<feature type="transmembrane region" description="Helical" evidence="6">
    <location>
        <begin position="367"/>
        <end position="385"/>
    </location>
</feature>
<gene>
    <name evidence="8" type="ORF">METZ01_LOCUS115630</name>
</gene>
<dbReference type="CDD" id="cd17330">
    <property type="entry name" value="MFS_SLC46_TetA_like"/>
    <property type="match status" value="1"/>
</dbReference>
<evidence type="ECO:0000256" key="5">
    <source>
        <dbReference type="ARBA" id="ARBA00023136"/>
    </source>
</evidence>
<dbReference type="PANTHER" id="PTHR23504">
    <property type="entry name" value="MAJOR FACILITATOR SUPERFAMILY DOMAIN-CONTAINING PROTEIN 10"/>
    <property type="match status" value="1"/>
</dbReference>
<feature type="transmembrane region" description="Helical" evidence="6">
    <location>
        <begin position="34"/>
        <end position="54"/>
    </location>
</feature>
<feature type="transmembrane region" description="Helical" evidence="6">
    <location>
        <begin position="302"/>
        <end position="323"/>
    </location>
</feature>
<name>A0A381XDG1_9ZZZZ</name>
<feature type="transmembrane region" description="Helical" evidence="6">
    <location>
        <begin position="246"/>
        <end position="265"/>
    </location>
</feature>
<proteinExistence type="predicted"/>
<reference evidence="8" key="1">
    <citation type="submission" date="2018-05" db="EMBL/GenBank/DDBJ databases">
        <authorList>
            <person name="Lanie J.A."/>
            <person name="Ng W.-L."/>
            <person name="Kazmierczak K.M."/>
            <person name="Andrzejewski T.M."/>
            <person name="Davidsen T.M."/>
            <person name="Wayne K.J."/>
            <person name="Tettelin H."/>
            <person name="Glass J.I."/>
            <person name="Rusch D."/>
            <person name="Podicherti R."/>
            <person name="Tsui H.-C.T."/>
            <person name="Winkler M.E."/>
        </authorList>
    </citation>
    <scope>NUCLEOTIDE SEQUENCE</scope>
</reference>
<dbReference type="EMBL" id="UINC01014777">
    <property type="protein sequence ID" value="SVA62776.1"/>
    <property type="molecule type" value="Genomic_DNA"/>
</dbReference>
<dbReference type="PROSITE" id="PS00216">
    <property type="entry name" value="SUGAR_TRANSPORT_1"/>
    <property type="match status" value="1"/>
</dbReference>
<dbReference type="GO" id="GO:0022857">
    <property type="term" value="F:transmembrane transporter activity"/>
    <property type="evidence" value="ECO:0007669"/>
    <property type="project" value="InterPro"/>
</dbReference>
<dbReference type="GO" id="GO:0016020">
    <property type="term" value="C:membrane"/>
    <property type="evidence" value="ECO:0007669"/>
    <property type="project" value="UniProtKB-SubCell"/>
</dbReference>
<feature type="transmembrane region" description="Helical" evidence="6">
    <location>
        <begin position="335"/>
        <end position="361"/>
    </location>
</feature>
<dbReference type="InterPro" id="IPR005829">
    <property type="entry name" value="Sugar_transporter_CS"/>
</dbReference>
<dbReference type="InterPro" id="IPR020846">
    <property type="entry name" value="MFS_dom"/>
</dbReference>
<dbReference type="Pfam" id="PF07690">
    <property type="entry name" value="MFS_1"/>
    <property type="match status" value="2"/>
</dbReference>
<feature type="transmembrane region" description="Helical" evidence="6">
    <location>
        <begin position="208"/>
        <end position="234"/>
    </location>
</feature>
<evidence type="ECO:0000256" key="6">
    <source>
        <dbReference type="SAM" id="Phobius"/>
    </source>
</evidence>
<evidence type="ECO:0000256" key="1">
    <source>
        <dbReference type="ARBA" id="ARBA00004141"/>
    </source>
</evidence>
<dbReference type="AlphaFoldDB" id="A0A381XDG1"/>
<evidence type="ECO:0000256" key="4">
    <source>
        <dbReference type="ARBA" id="ARBA00022989"/>
    </source>
</evidence>